<gene>
    <name evidence="3" type="ORF">G7067_01080</name>
</gene>
<proteinExistence type="predicted"/>
<dbReference type="PANTHER" id="PTHR33376:SF5">
    <property type="entry name" value="EXTRACYTOPLASMIC SOLUTE RECEPTOR PROTEIN"/>
    <property type="match status" value="1"/>
</dbReference>
<dbReference type="GO" id="GO:0055085">
    <property type="term" value="P:transmembrane transport"/>
    <property type="evidence" value="ECO:0007669"/>
    <property type="project" value="InterPro"/>
</dbReference>
<dbReference type="GO" id="GO:0030288">
    <property type="term" value="C:outer membrane-bounded periplasmic space"/>
    <property type="evidence" value="ECO:0007669"/>
    <property type="project" value="InterPro"/>
</dbReference>
<feature type="chain" id="PRO_5026353915" evidence="2">
    <location>
        <begin position="35"/>
        <end position="344"/>
    </location>
</feature>
<dbReference type="KEGG" id="lins:G7067_01080"/>
<organism evidence="3 4">
    <name type="scientific">Leucobacter insecticola</name>
    <dbReference type="NCBI Taxonomy" id="2714934"/>
    <lineage>
        <taxon>Bacteria</taxon>
        <taxon>Bacillati</taxon>
        <taxon>Actinomycetota</taxon>
        <taxon>Actinomycetes</taxon>
        <taxon>Micrococcales</taxon>
        <taxon>Microbacteriaceae</taxon>
        <taxon>Leucobacter</taxon>
    </lineage>
</organism>
<evidence type="ECO:0000313" key="4">
    <source>
        <dbReference type="Proteomes" id="UP000501387"/>
    </source>
</evidence>
<protein>
    <submittedName>
        <fullName evidence="3">DctP family TRAP transporter solute-binding subunit</fullName>
    </submittedName>
</protein>
<keyword evidence="1 2" id="KW-0732">Signal</keyword>
<dbReference type="NCBIfam" id="TIGR00787">
    <property type="entry name" value="dctP"/>
    <property type="match status" value="1"/>
</dbReference>
<sequence>MLYLKEEIGLKKITFAAVIAASALVLTACSSGGAATGSGDETYNWDMTITVSETSTWWAGAEKFGELLDEKSDGRMTLNIFANEQLSGGDPAAGVEMLTNGDKTFSYNSPIIYSGIDPRFSAITAPFLYADYEEADAAIADGGAAAYEKLTEDLNIKMLGFGESGFRQVTNSKKEITTPSDIAGLKLRVAGSELFLNIYQELGADPVTMNFSEVFTSLQNGTIDGQENPFDVISSNGLMEVQGYLSVWNYVYDPLILGMNLDQYNALSDADKAIVDEAAAEANEFQIKLSRDAEATQLAEMKEQMKVTELSPAQLVAFREALQPVYDRYESKWTAEVLEAVQPK</sequence>
<feature type="signal peptide" evidence="2">
    <location>
        <begin position="1"/>
        <end position="34"/>
    </location>
</feature>
<dbReference type="PROSITE" id="PS51257">
    <property type="entry name" value="PROKAR_LIPOPROTEIN"/>
    <property type="match status" value="1"/>
</dbReference>
<dbReference type="AlphaFoldDB" id="A0A6G8FG63"/>
<dbReference type="Pfam" id="PF03480">
    <property type="entry name" value="DctP"/>
    <property type="match status" value="1"/>
</dbReference>
<dbReference type="Proteomes" id="UP000501387">
    <property type="component" value="Chromosome"/>
</dbReference>
<reference evidence="3 4" key="1">
    <citation type="submission" date="2020-03" db="EMBL/GenBank/DDBJ databases">
        <title>Leucobacter sp. nov., isolated from beetles.</title>
        <authorList>
            <person name="Hyun D.-W."/>
            <person name="Bae J.-W."/>
        </authorList>
    </citation>
    <scope>NUCLEOTIDE SEQUENCE [LARGE SCALE GENOMIC DNA]</scope>
    <source>
        <strain evidence="3 4">HDW9B</strain>
    </source>
</reference>
<keyword evidence="4" id="KW-1185">Reference proteome</keyword>
<dbReference type="Gene3D" id="3.40.190.170">
    <property type="entry name" value="Bacterial extracellular solute-binding protein, family 7"/>
    <property type="match status" value="1"/>
</dbReference>
<dbReference type="InterPro" id="IPR018389">
    <property type="entry name" value="DctP_fam"/>
</dbReference>
<evidence type="ECO:0000256" key="2">
    <source>
        <dbReference type="SAM" id="SignalP"/>
    </source>
</evidence>
<dbReference type="PANTHER" id="PTHR33376">
    <property type="match status" value="1"/>
</dbReference>
<name>A0A6G8FG63_9MICO</name>
<accession>A0A6G8FG63</accession>
<dbReference type="InterPro" id="IPR004682">
    <property type="entry name" value="TRAP_DctP"/>
</dbReference>
<dbReference type="EMBL" id="CP049934">
    <property type="protein sequence ID" value="QIM15325.1"/>
    <property type="molecule type" value="Genomic_DNA"/>
</dbReference>
<evidence type="ECO:0000256" key="1">
    <source>
        <dbReference type="ARBA" id="ARBA00022729"/>
    </source>
</evidence>
<dbReference type="NCBIfam" id="NF037995">
    <property type="entry name" value="TRAP_S1"/>
    <property type="match status" value="1"/>
</dbReference>
<dbReference type="PIRSF" id="PIRSF006470">
    <property type="entry name" value="DctB"/>
    <property type="match status" value="1"/>
</dbReference>
<dbReference type="InterPro" id="IPR038404">
    <property type="entry name" value="TRAP_DctP_sf"/>
</dbReference>
<evidence type="ECO:0000313" key="3">
    <source>
        <dbReference type="EMBL" id="QIM15325.1"/>
    </source>
</evidence>